<feature type="transmembrane region" description="Helical" evidence="2">
    <location>
        <begin position="386"/>
        <end position="410"/>
    </location>
</feature>
<feature type="transmembrane region" description="Helical" evidence="2">
    <location>
        <begin position="463"/>
        <end position="490"/>
    </location>
</feature>
<evidence type="ECO:0000256" key="1">
    <source>
        <dbReference type="SAM" id="MobiDB-lite"/>
    </source>
</evidence>
<dbReference type="SUPFAM" id="SSF82693">
    <property type="entry name" value="Multidrug efflux transporter AcrB pore domain, PN1, PN2, PC1 and PC2 subdomains"/>
    <property type="match status" value="3"/>
</dbReference>
<dbReference type="Gene3D" id="3.30.2090.10">
    <property type="entry name" value="Multidrug efflux transporter AcrB TolC docking domain, DN and DC subdomains"/>
    <property type="match status" value="2"/>
</dbReference>
<name>A0A7Y9LSB7_9MICC</name>
<gene>
    <name evidence="3" type="ORF">FHU41_000917</name>
</gene>
<protein>
    <submittedName>
        <fullName evidence="3">HAE1 family hydrophobic/amphiphilic exporter-1</fullName>
    </submittedName>
</protein>
<feature type="transmembrane region" description="Helical" evidence="2">
    <location>
        <begin position="911"/>
        <end position="933"/>
    </location>
</feature>
<keyword evidence="2" id="KW-0472">Membrane</keyword>
<dbReference type="RefSeq" id="WP_179388426.1">
    <property type="nucleotide sequence ID" value="NZ_JACBYQ010000001.1"/>
</dbReference>
<dbReference type="AlphaFoldDB" id="A0A7Y9LSB7"/>
<evidence type="ECO:0000313" key="3">
    <source>
        <dbReference type="EMBL" id="NYE94696.1"/>
    </source>
</evidence>
<dbReference type="InterPro" id="IPR027463">
    <property type="entry name" value="AcrB_DN_DC_subdom"/>
</dbReference>
<accession>A0A7Y9LSB7</accession>
<feature type="transmembrane region" description="Helical" evidence="2">
    <location>
        <begin position="532"/>
        <end position="552"/>
    </location>
</feature>
<proteinExistence type="predicted"/>
<dbReference type="Gene3D" id="1.20.1640.10">
    <property type="entry name" value="Multidrug efflux transporter AcrB transmembrane domain"/>
    <property type="match status" value="2"/>
</dbReference>
<organism evidence="3 4">
    <name type="scientific">Psychromicrobium silvestre</name>
    <dbReference type="NCBI Taxonomy" id="1645614"/>
    <lineage>
        <taxon>Bacteria</taxon>
        <taxon>Bacillati</taxon>
        <taxon>Actinomycetota</taxon>
        <taxon>Actinomycetes</taxon>
        <taxon>Micrococcales</taxon>
        <taxon>Micrococcaceae</taxon>
        <taxon>Psychromicrobium</taxon>
    </lineage>
</organism>
<dbReference type="Gene3D" id="3.30.70.1320">
    <property type="entry name" value="Multidrug efflux transporter AcrB pore domain like"/>
    <property type="match status" value="1"/>
</dbReference>
<dbReference type="PANTHER" id="PTHR32063:SF0">
    <property type="entry name" value="SWARMING MOTILITY PROTEIN SWRC"/>
    <property type="match status" value="1"/>
</dbReference>
<keyword evidence="4" id="KW-1185">Reference proteome</keyword>
<dbReference type="Gene3D" id="3.30.70.1430">
    <property type="entry name" value="Multidrug efflux transporter AcrB pore domain"/>
    <property type="match status" value="2"/>
</dbReference>
<dbReference type="SUPFAM" id="SSF82714">
    <property type="entry name" value="Multidrug efflux transporter AcrB TolC docking domain, DN and DC subdomains"/>
    <property type="match status" value="2"/>
</dbReference>
<dbReference type="GO" id="GO:0042910">
    <property type="term" value="F:xenobiotic transmembrane transporter activity"/>
    <property type="evidence" value="ECO:0007669"/>
    <property type="project" value="TreeGrafter"/>
</dbReference>
<dbReference type="PRINTS" id="PR00702">
    <property type="entry name" value="ACRIFLAVINRP"/>
</dbReference>
<dbReference type="PANTHER" id="PTHR32063">
    <property type="match status" value="1"/>
</dbReference>
<keyword evidence="2" id="KW-0812">Transmembrane</keyword>
<dbReference type="GO" id="GO:0005886">
    <property type="term" value="C:plasma membrane"/>
    <property type="evidence" value="ECO:0007669"/>
    <property type="project" value="TreeGrafter"/>
</dbReference>
<dbReference type="Pfam" id="PF00873">
    <property type="entry name" value="ACR_tran"/>
    <property type="match status" value="1"/>
</dbReference>
<comment type="caution">
    <text evidence="3">The sequence shown here is derived from an EMBL/GenBank/DDBJ whole genome shotgun (WGS) entry which is preliminary data.</text>
</comment>
<feature type="transmembrane region" description="Helical" evidence="2">
    <location>
        <begin position="963"/>
        <end position="988"/>
    </location>
</feature>
<feature type="transmembrane region" description="Helical" evidence="2">
    <location>
        <begin position="334"/>
        <end position="353"/>
    </location>
</feature>
<feature type="transmembrane region" description="Helical" evidence="2">
    <location>
        <begin position="857"/>
        <end position="876"/>
    </location>
</feature>
<dbReference type="SUPFAM" id="SSF82866">
    <property type="entry name" value="Multidrug efflux transporter AcrB transmembrane domain"/>
    <property type="match status" value="2"/>
</dbReference>
<dbReference type="Proteomes" id="UP000521748">
    <property type="component" value="Unassembled WGS sequence"/>
</dbReference>
<dbReference type="InterPro" id="IPR001036">
    <property type="entry name" value="Acrflvin-R"/>
</dbReference>
<keyword evidence="2" id="KW-1133">Transmembrane helix</keyword>
<feature type="region of interest" description="Disordered" evidence="1">
    <location>
        <begin position="799"/>
        <end position="819"/>
    </location>
</feature>
<evidence type="ECO:0000313" key="4">
    <source>
        <dbReference type="Proteomes" id="UP000521748"/>
    </source>
</evidence>
<feature type="transmembrane region" description="Helical" evidence="2">
    <location>
        <begin position="12"/>
        <end position="33"/>
    </location>
</feature>
<reference evidence="3 4" key="1">
    <citation type="submission" date="2020-07" db="EMBL/GenBank/DDBJ databases">
        <title>Sequencing the genomes of 1000 actinobacteria strains.</title>
        <authorList>
            <person name="Klenk H.-P."/>
        </authorList>
    </citation>
    <scope>NUCLEOTIDE SEQUENCE [LARGE SCALE GENOMIC DNA]</scope>
    <source>
        <strain evidence="3 4">DSM 102047</strain>
    </source>
</reference>
<sequence length="1062" mass="109841">MFRLAALSLRNRALIALVTVFVAIFGVISMSSLKQELIPSLEFPQITVVTSMPGSSAEVIDAQVGRPLETALNAVENLDSSSSTSRSGVSTINLTFTYGTNLDRARNQIDRAIANARNQLPSDADPQAIAGSISDFPILYLAVASDKSLSELNSDLQRIAVPKLLKIAGVRGADVTGANGQHIEIQPDPAKLAAAGASVSAIADALKNNGALVPAGSITDAGKSLSVQIGSPVDSIDAVKGLPLAGTKNPGTPVTIGSIASVSLQDDPTTSITRTNGKPTLALSVTKTPDADTVTVAHAVNDLLPELKDELGSNVTFTTVFDQAPFIEKSIKDLGTEGLLGLGFAVIVILIFLLSVRSTLVTAISIPLSLLVTLIGLWASHYSLNILTLGALTIAIGRVVDDSIVVIENIKRHLSYGEDKLVAITSAIKEVAGAVTASTLTTVAVFLPIAFVGNIAGELFRPFALTVTIALVASLLVSLTIVPVLAFWFLRSPKDAGTPTAESLAAVEEKERKSWLQRGYLPILRNTQKHPVWTVVAGLLILAGTLAMTPLLPQNLLGNSGQNSLSITQAMPLGTSLDSTSQAAQKVEDALHGIEGVQDIQVTVGNASGGFSSLLSSGASSATFQVVTDEKADQEKLQAQVKQALDGVKDACTITLNASGGGLGTSSTVDVNIKASSGEDLQKANDAVMAALKDTSGASEVTSNLSASNPVVEISIDRAKAVAAGLNEQQVAAILAATVSPIPAGTVRIDTTDYRVQIGKGTQFTSIQALGSAPIPTASGSVPLSSIASVKQVNIPSSITSSNGQRSGKVSLTPSGNDLGSLSTEVQKKLDSLSLPAGATATLGGATTQQRDSFSQLGLALLAAIAIVYVIMVATFKSLIQPLLLLVSIPFAATGAIGLLLITGIPLGLPSLIGLLMLVGIVVTNAIVLIDLINQSRRSSPGKSGMSVADAIEYGARHRLRPILMTALATIFALTPMALGLTGGGGFISQPLAVVVIGGLISSTVLTLILVPVLYRLVEGRRERRQLIKDLKVIPQIKGQLDASQDWTTGAIPKVRGRRASS</sequence>
<feature type="transmembrane region" description="Helical" evidence="2">
    <location>
        <begin position="994"/>
        <end position="1015"/>
    </location>
</feature>
<evidence type="ECO:0000256" key="2">
    <source>
        <dbReference type="SAM" id="Phobius"/>
    </source>
</evidence>
<dbReference type="Gene3D" id="3.30.70.1440">
    <property type="entry name" value="Multidrug efflux transporter AcrB pore domain"/>
    <property type="match status" value="1"/>
</dbReference>
<feature type="transmembrane region" description="Helical" evidence="2">
    <location>
        <begin position="431"/>
        <end position="451"/>
    </location>
</feature>
<dbReference type="EMBL" id="JACBYQ010000001">
    <property type="protein sequence ID" value="NYE94696.1"/>
    <property type="molecule type" value="Genomic_DNA"/>
</dbReference>
<feature type="transmembrane region" description="Helical" evidence="2">
    <location>
        <begin position="883"/>
        <end position="905"/>
    </location>
</feature>
<feature type="transmembrane region" description="Helical" evidence="2">
    <location>
        <begin position="360"/>
        <end position="380"/>
    </location>
</feature>